<dbReference type="EMBL" id="CAJNBK010000004">
    <property type="protein sequence ID" value="CAE6734429.1"/>
    <property type="molecule type" value="Genomic_DNA"/>
</dbReference>
<dbReference type="PANTHER" id="PTHR30509:SF9">
    <property type="entry name" value="MULTIDRUG RESISTANCE PROTEIN MDTO"/>
    <property type="match status" value="1"/>
</dbReference>
<feature type="transmembrane region" description="Helical" evidence="7">
    <location>
        <begin position="428"/>
        <end position="449"/>
    </location>
</feature>
<keyword evidence="10" id="KW-1185">Reference proteome</keyword>
<feature type="transmembrane region" description="Helical" evidence="7">
    <location>
        <begin position="152"/>
        <end position="174"/>
    </location>
</feature>
<feature type="transmembrane region" description="Helical" evidence="7">
    <location>
        <begin position="100"/>
        <end position="118"/>
    </location>
</feature>
<name>A0ABN7L9E2_9BURK</name>
<evidence type="ECO:0000256" key="7">
    <source>
        <dbReference type="SAM" id="Phobius"/>
    </source>
</evidence>
<comment type="caution">
    <text evidence="9">The sequence shown here is derived from an EMBL/GenBank/DDBJ whole genome shotgun (WGS) entry which is preliminary data.</text>
</comment>
<keyword evidence="5 7" id="KW-0472">Membrane</keyword>
<dbReference type="InterPro" id="IPR049453">
    <property type="entry name" value="Memb_transporter_dom"/>
</dbReference>
<dbReference type="PANTHER" id="PTHR30509">
    <property type="entry name" value="P-HYDROXYBENZOIC ACID EFFLUX PUMP SUBUNIT-RELATED"/>
    <property type="match status" value="1"/>
</dbReference>
<dbReference type="Pfam" id="PF13515">
    <property type="entry name" value="FUSC_2"/>
    <property type="match status" value="1"/>
</dbReference>
<evidence type="ECO:0000256" key="5">
    <source>
        <dbReference type="ARBA" id="ARBA00023136"/>
    </source>
</evidence>
<evidence type="ECO:0000313" key="10">
    <source>
        <dbReference type="Proteomes" id="UP000672526"/>
    </source>
</evidence>
<dbReference type="Proteomes" id="UP000672526">
    <property type="component" value="Unassembled WGS sequence"/>
</dbReference>
<feature type="transmembrane region" description="Helical" evidence="7">
    <location>
        <begin position="512"/>
        <end position="530"/>
    </location>
</feature>
<comment type="similarity">
    <text evidence="6">Belongs to the YccS/YhfK family.</text>
</comment>
<accession>A0ABN7L9E2</accession>
<keyword evidence="4 7" id="KW-1133">Transmembrane helix</keyword>
<protein>
    <recommendedName>
        <fullName evidence="8">Integral membrane bound transporter domain-containing protein</fullName>
    </recommendedName>
</protein>
<keyword evidence="2" id="KW-1003">Cell membrane</keyword>
<feature type="transmembrane region" description="Helical" evidence="7">
    <location>
        <begin position="481"/>
        <end position="500"/>
    </location>
</feature>
<comment type="subcellular location">
    <subcellularLocation>
        <location evidence="1">Cell membrane</location>
        <topology evidence="1">Multi-pass membrane protein</topology>
    </subcellularLocation>
</comment>
<evidence type="ECO:0000259" key="8">
    <source>
        <dbReference type="Pfam" id="PF13515"/>
    </source>
</evidence>
<organism evidence="9 10">
    <name type="scientific">Paraburkholderia haematera</name>
    <dbReference type="NCBI Taxonomy" id="2793077"/>
    <lineage>
        <taxon>Bacteria</taxon>
        <taxon>Pseudomonadati</taxon>
        <taxon>Pseudomonadota</taxon>
        <taxon>Betaproteobacteria</taxon>
        <taxon>Burkholderiales</taxon>
        <taxon>Burkholderiaceae</taxon>
        <taxon>Paraburkholderia</taxon>
    </lineage>
</organism>
<evidence type="ECO:0000256" key="1">
    <source>
        <dbReference type="ARBA" id="ARBA00004651"/>
    </source>
</evidence>
<sequence>MAQPAGELARPGPADILKLLAPYPGRAAMATRIALICALTAFVTSAYGTPEAAISAYVVFFLNRPDRVLSVVLGAALLVLVTVMIGLVTVVATFSLDDPMWRVACIAGLSFGLLFVTSASKLRPVGAILAMIVGFALDELGSVPFGEVATRALLYVWLMVAIPVGISIGVNLLIAPSPRKLAGRAVAKRLRIAARSMTEPEATADALGECLREGDAEIGTWLKLSVVDGSSVRDDVGPLRQAVSSTLAILVAADLASGEPSGRLPASFAAPIAETLENMARTFEAGGYPVDIELKLPDAAELTPLARVAVETLRDAITRFAVVEAHADVEGKGESEVKTGVRAAAPTQAPTQAPVEASTSPPAAKRGGFFLPDAFTNPDHVRYALKTTVAAMFCYLLYSQINWPGIHTCFITVYMVSLGTTAETVEKMTLRIAGCLVGALLGTAAIVFVTPVLTSVAGLMTLVLVGAWLSAWIAFGSPRLAYAGFQIALVFFMCVLQGAAPGYDLTLARDRTIGILIGNVVVYLVFTRVWPVTVAARIDTGLAALRQQWQRLAALPDAVTRRAQAASAMAQCGALEQDLALMHYEPSWVRPEAQWIAERRSALARLDALEGPMFLLAERRPGDAAIDGWLKRAEGGVTVSAGAEGAEGAAGAAGSAGPGGNGNAAVAALPAARDPALPLAHEPALPPAATSDDTRAVLLHLGDTRLTQLEHAASNDAAKEFATHAPA</sequence>
<feature type="transmembrane region" description="Helical" evidence="7">
    <location>
        <begin position="392"/>
        <end position="416"/>
    </location>
</feature>
<gene>
    <name evidence="9" type="ORF">R69888_02217</name>
</gene>
<keyword evidence="3 7" id="KW-0812">Transmembrane</keyword>
<feature type="transmembrane region" description="Helical" evidence="7">
    <location>
        <begin position="125"/>
        <end position="146"/>
    </location>
</feature>
<evidence type="ECO:0000256" key="4">
    <source>
        <dbReference type="ARBA" id="ARBA00022989"/>
    </source>
</evidence>
<evidence type="ECO:0000256" key="2">
    <source>
        <dbReference type="ARBA" id="ARBA00022475"/>
    </source>
</evidence>
<evidence type="ECO:0000256" key="3">
    <source>
        <dbReference type="ARBA" id="ARBA00022692"/>
    </source>
</evidence>
<proteinExistence type="inferred from homology"/>
<reference evidence="9 10" key="1">
    <citation type="submission" date="2021-02" db="EMBL/GenBank/DDBJ databases">
        <authorList>
            <person name="Vanwijnsberghe S."/>
        </authorList>
    </citation>
    <scope>NUCLEOTIDE SEQUENCE [LARGE SCALE GENOMIC DNA]</scope>
    <source>
        <strain evidence="9 10">LMG 31837</strain>
    </source>
</reference>
<feature type="domain" description="Integral membrane bound transporter" evidence="8">
    <location>
        <begin position="394"/>
        <end position="524"/>
    </location>
</feature>
<dbReference type="RefSeq" id="WP_211611030.1">
    <property type="nucleotide sequence ID" value="NZ_CAJNBK010000004.1"/>
</dbReference>
<feature type="transmembrane region" description="Helical" evidence="7">
    <location>
        <begin position="456"/>
        <end position="475"/>
    </location>
</feature>
<feature type="transmembrane region" description="Helical" evidence="7">
    <location>
        <begin position="68"/>
        <end position="94"/>
    </location>
</feature>
<evidence type="ECO:0000313" key="9">
    <source>
        <dbReference type="EMBL" id="CAE6734429.1"/>
    </source>
</evidence>
<evidence type="ECO:0000256" key="6">
    <source>
        <dbReference type="ARBA" id="ARBA00043993"/>
    </source>
</evidence>